<accession>M1Z2H0</accession>
<keyword evidence="4" id="KW-1185">Reference proteome</keyword>
<dbReference type="GO" id="GO:0071973">
    <property type="term" value="P:bacterial-type flagellum-dependent cell motility"/>
    <property type="evidence" value="ECO:0007669"/>
    <property type="project" value="TreeGrafter"/>
</dbReference>
<evidence type="ECO:0000256" key="1">
    <source>
        <dbReference type="SAM" id="Coils"/>
    </source>
</evidence>
<dbReference type="PANTHER" id="PTHR30288:SF0">
    <property type="entry name" value="FLAGELLAR HOOK-ASSOCIATED PROTEIN 2"/>
    <property type="match status" value="1"/>
</dbReference>
<feature type="coiled-coil region" evidence="1">
    <location>
        <begin position="281"/>
        <end position="308"/>
    </location>
</feature>
<dbReference type="InterPro" id="IPR040026">
    <property type="entry name" value="FliD"/>
</dbReference>
<evidence type="ECO:0000313" key="3">
    <source>
        <dbReference type="EMBL" id="CCQ91951.1"/>
    </source>
</evidence>
<dbReference type="GO" id="GO:0007155">
    <property type="term" value="P:cell adhesion"/>
    <property type="evidence" value="ECO:0007669"/>
    <property type="project" value="InterPro"/>
</dbReference>
<comment type="caution">
    <text evidence="3">The sequence shown here is derived from an EMBL/GenBank/DDBJ whole genome shotgun (WGS) entry which is preliminary data.</text>
</comment>
<dbReference type="Proteomes" id="UP000011704">
    <property type="component" value="Unassembled WGS sequence"/>
</dbReference>
<name>M1Z2H0_NITG3</name>
<sequence>MFETVRQAQDAFFLLNDTPFTHYTNKVDHALPGTTLTLQTTGTGTLMVREITRDVPGKPEAGIDEFRSQIRHCIARYNEIRKFLDRHAFYNEKTEEAGPLFSLCSVRNLQRALYHFIDSALVELEGGSSRLSQVGITVQKDGTLSLDMDQLDGALEYDLQNVIDLVSIQGSASNPNVTFLSAGDRMEGGVFELEMENGSLKIHKVGEPGSSAAVNGTGSTFEGASGTSAEGLNIRIDPVESAQDGEKGSVVVTAGLAGRLNRLLTAVAEEGGPASPFTADINTTSKRIGELTRSINQLSRQLQQFEQRSRSQFTNLDKSLSRLESQRLIVENFRFTLTGLFDFRR</sequence>
<dbReference type="PANTHER" id="PTHR30288">
    <property type="entry name" value="FLAGELLAR CAP/ASSEMBLY PROTEIN FLID"/>
    <property type="match status" value="1"/>
</dbReference>
<dbReference type="OrthoDB" id="9810816at2"/>
<evidence type="ECO:0000313" key="4">
    <source>
        <dbReference type="Proteomes" id="UP000011704"/>
    </source>
</evidence>
<dbReference type="Pfam" id="PF07195">
    <property type="entry name" value="FliD_C"/>
    <property type="match status" value="1"/>
</dbReference>
<dbReference type="FunCoup" id="M1Z2H0">
    <property type="interactions" value="35"/>
</dbReference>
<dbReference type="InterPro" id="IPR010809">
    <property type="entry name" value="FliD_C"/>
</dbReference>
<keyword evidence="1" id="KW-0175">Coiled coil</keyword>
<evidence type="ECO:0000259" key="2">
    <source>
        <dbReference type="Pfam" id="PF07195"/>
    </source>
</evidence>
<dbReference type="AlphaFoldDB" id="M1Z2H0"/>
<dbReference type="InParanoid" id="M1Z2H0"/>
<gene>
    <name evidence="3" type="ORF">NITGR_900001</name>
</gene>
<reference evidence="3 4" key="1">
    <citation type="journal article" date="2013" name="Front. Microbiol.">
        <title>The genome of Nitrospina gracilis illuminates the metabolism and evolution of the major marine nitrite oxidizer.</title>
        <authorList>
            <person name="Luecker S."/>
            <person name="Nowka B."/>
            <person name="Rattei T."/>
            <person name="Spieck E."/>
            <person name="and Daims H."/>
        </authorList>
    </citation>
    <scope>NUCLEOTIDE SEQUENCE [LARGE SCALE GENOMIC DNA]</scope>
    <source>
        <strain evidence="3 4">3/211</strain>
    </source>
</reference>
<feature type="domain" description="Flagellar hook-associated protein 2 C-terminal" evidence="2">
    <location>
        <begin position="8"/>
        <end position="324"/>
    </location>
</feature>
<dbReference type="GO" id="GO:0009421">
    <property type="term" value="C:bacterial-type flagellum filament cap"/>
    <property type="evidence" value="ECO:0007669"/>
    <property type="project" value="InterPro"/>
</dbReference>
<proteinExistence type="predicted"/>
<organism evidence="3 4">
    <name type="scientific">Nitrospina gracilis (strain 3/211)</name>
    <dbReference type="NCBI Taxonomy" id="1266370"/>
    <lineage>
        <taxon>Bacteria</taxon>
        <taxon>Pseudomonadati</taxon>
        <taxon>Nitrospinota/Tectimicrobiota group</taxon>
        <taxon>Nitrospinota</taxon>
        <taxon>Nitrospinia</taxon>
        <taxon>Nitrospinales</taxon>
        <taxon>Nitrospinaceae</taxon>
        <taxon>Nitrospina</taxon>
    </lineage>
</organism>
<protein>
    <recommendedName>
        <fullName evidence="2">Flagellar hook-associated protein 2 C-terminal domain-containing protein</fullName>
    </recommendedName>
</protein>
<dbReference type="HOGENOM" id="CLU_803704_0_0_0"/>
<dbReference type="STRING" id="1266370.NITGR_900001"/>
<dbReference type="EMBL" id="CAQJ01000100">
    <property type="protein sequence ID" value="CCQ91951.1"/>
    <property type="molecule type" value="Genomic_DNA"/>
</dbReference>